<dbReference type="HOGENOM" id="CLU_2686974_0_0_6"/>
<evidence type="ECO:0000313" key="2">
    <source>
        <dbReference type="Proteomes" id="UP000032721"/>
    </source>
</evidence>
<reference evidence="1 2" key="1">
    <citation type="submission" date="2013-07" db="EMBL/GenBank/DDBJ databases">
        <authorList>
            <person name="Genoscope - CEA"/>
        </authorList>
    </citation>
    <scope>NUCLEOTIDE SEQUENCE [LARGE SCALE GENOMIC DNA]</scope>
    <source>
        <strain evidence="2">FRM16 / DSM 17909</strain>
    </source>
</reference>
<organism evidence="1 2">
    <name type="scientific">Xenorhabdus doucetiae</name>
    <dbReference type="NCBI Taxonomy" id="351671"/>
    <lineage>
        <taxon>Bacteria</taxon>
        <taxon>Pseudomonadati</taxon>
        <taxon>Pseudomonadota</taxon>
        <taxon>Gammaproteobacteria</taxon>
        <taxon>Enterobacterales</taxon>
        <taxon>Morganellaceae</taxon>
        <taxon>Xenorhabdus</taxon>
    </lineage>
</organism>
<protein>
    <submittedName>
        <fullName evidence="1">Uncharacterized protein</fullName>
    </submittedName>
</protein>
<accession>A0A068QTN9</accession>
<dbReference type="KEGG" id="xdo:XDD1_2644"/>
<gene>
    <name evidence="1" type="ORF">XDD1_2644</name>
</gene>
<sequence length="74" mass="8163">MGESMVWVSNNEIWTSLQVKSKPPPGLAGAIHSVLLGAEVAKALVQRSRLTVANKVMNFFIFIPRIMPVQRDEG</sequence>
<dbReference type="STRING" id="351671.XDD1_2644"/>
<dbReference type="EMBL" id="FO704550">
    <property type="protein sequence ID" value="CDG18343.1"/>
    <property type="molecule type" value="Genomic_DNA"/>
</dbReference>
<proteinExistence type="predicted"/>
<dbReference type="Proteomes" id="UP000032721">
    <property type="component" value="Chromosome"/>
</dbReference>
<evidence type="ECO:0000313" key="1">
    <source>
        <dbReference type="EMBL" id="CDG18343.1"/>
    </source>
</evidence>
<dbReference type="AlphaFoldDB" id="A0A068QTN9"/>
<name>A0A068QTN9_9GAMM</name>